<protein>
    <submittedName>
        <fullName evidence="1">Uncharacterized protein</fullName>
    </submittedName>
</protein>
<organism evidence="1 2">
    <name type="scientific">Butyricimonas virosa</name>
    <dbReference type="NCBI Taxonomy" id="544645"/>
    <lineage>
        <taxon>Bacteria</taxon>
        <taxon>Pseudomonadati</taxon>
        <taxon>Bacteroidota</taxon>
        <taxon>Bacteroidia</taxon>
        <taxon>Bacteroidales</taxon>
        <taxon>Odoribacteraceae</taxon>
        <taxon>Butyricimonas</taxon>
    </lineage>
</organism>
<evidence type="ECO:0000313" key="1">
    <source>
        <dbReference type="EMBL" id="HJF69847.1"/>
    </source>
</evidence>
<proteinExistence type="predicted"/>
<accession>A0A921KXR6</accession>
<evidence type="ECO:0000313" key="2">
    <source>
        <dbReference type="Proteomes" id="UP000742098"/>
    </source>
</evidence>
<dbReference type="AlphaFoldDB" id="A0A921KXR6"/>
<gene>
    <name evidence="1" type="ORF">K8V05_03735</name>
</gene>
<sequence length="116" mass="13794">MSMRLMTYQAKIYEDPSDEKVGTCISAYMENCLLFIIQMDWGGIAYDYSKDGEVESFVFFDLENTNKLARSFQARREEVFVKKIAEYFGRYKRSAKHEICKYCDKRGITYMTHVHY</sequence>
<reference evidence="1" key="2">
    <citation type="submission" date="2021-09" db="EMBL/GenBank/DDBJ databases">
        <authorList>
            <person name="Gilroy R."/>
        </authorList>
    </citation>
    <scope>NUCLEOTIDE SEQUENCE</scope>
    <source>
        <strain evidence="1">6966</strain>
    </source>
</reference>
<name>A0A921KXR6_9BACT</name>
<reference evidence="1" key="1">
    <citation type="journal article" date="2021" name="PeerJ">
        <title>Extensive microbial diversity within the chicken gut microbiome revealed by metagenomics and culture.</title>
        <authorList>
            <person name="Gilroy R."/>
            <person name="Ravi A."/>
            <person name="Getino M."/>
            <person name="Pursley I."/>
            <person name="Horton D.L."/>
            <person name="Alikhan N.F."/>
            <person name="Baker D."/>
            <person name="Gharbi K."/>
            <person name="Hall N."/>
            <person name="Watson M."/>
            <person name="Adriaenssens E.M."/>
            <person name="Foster-Nyarko E."/>
            <person name="Jarju S."/>
            <person name="Secka A."/>
            <person name="Antonio M."/>
            <person name="Oren A."/>
            <person name="Chaudhuri R.R."/>
            <person name="La Ragione R."/>
            <person name="Hildebrand F."/>
            <person name="Pallen M.J."/>
        </authorList>
    </citation>
    <scope>NUCLEOTIDE SEQUENCE</scope>
    <source>
        <strain evidence="1">6966</strain>
    </source>
</reference>
<dbReference type="EMBL" id="DYVS01000070">
    <property type="protein sequence ID" value="HJF69847.1"/>
    <property type="molecule type" value="Genomic_DNA"/>
</dbReference>
<dbReference type="Proteomes" id="UP000742098">
    <property type="component" value="Unassembled WGS sequence"/>
</dbReference>
<comment type="caution">
    <text evidence="1">The sequence shown here is derived from an EMBL/GenBank/DDBJ whole genome shotgun (WGS) entry which is preliminary data.</text>
</comment>